<comment type="subcellular location">
    <subcellularLocation>
        <location evidence="1">Cell outer membrane</location>
    </subcellularLocation>
</comment>
<dbReference type="Pfam" id="PF14322">
    <property type="entry name" value="SusD-like_3"/>
    <property type="match status" value="1"/>
</dbReference>
<proteinExistence type="inferred from homology"/>
<sequence>MKKQIILSLLILASSFTGCKKILEEENKSNIVSNEYYATAEGYEKLINATYATLRKVYSSPYVFCAGTDMYVEGRDAQPVGISEYQNLNPDNAEVTAFYTNTYSSIQLCNTALYFNSNTAASANLAIRKGEVKFIRAYYYFLLVQSFGGVSLVTDRFDTPIEQFKRNTAQETYDFIIKEMNEALDLVPETTTDFGRVTKRAVRHYLAKVYLTRGYEAFGSAQDFSTAATFADAAIAGRTLTTSFENLFFPGNEKDQEIIFSVQFDATSLPTATTGGNTQAAFFGPYQGGSGGAQGYPYRAFVLVPTLYTFNTFTENDARFDATFMINLYQRYYDYYDKSAERANLNIRFYYKPKWDTTTDAAWRAADPTRRATTTIIPYSNAWQASRSTVLDNATPSVKKFDDPKSQFGSATSTRDLFLARLGETYLVAAEAYFKAGNLALATDRINEVRRRAAKTGKTAEMAITAASVNIDFILDERAREMVGEYERWFDLKRTGTLVERTRLYNRDIKTNWFDKGINPFSGVGGQLKLLRPIPSRAIDLNGGPFAQNPGY</sequence>
<feature type="domain" description="SusD-like N-terminal" evidence="7">
    <location>
        <begin position="85"/>
        <end position="211"/>
    </location>
</feature>
<dbReference type="EMBL" id="SLWO01000002">
    <property type="protein sequence ID" value="TCO29094.1"/>
    <property type="molecule type" value="Genomic_DNA"/>
</dbReference>
<reference evidence="11" key="2">
    <citation type="journal article" date="2019" name="Int. J. Syst. Evol. Microbiol.">
        <title>The Global Catalogue of Microorganisms (GCM) 10K type strain sequencing project: providing services to taxonomists for standard genome sequencing and annotation.</title>
        <authorList>
            <consortium name="The Broad Institute Genomics Platform"/>
            <consortium name="The Broad Institute Genome Sequencing Center for Infectious Disease"/>
            <person name="Wu L."/>
            <person name="Ma J."/>
        </authorList>
    </citation>
    <scope>NUCLEOTIDE SEQUENCE [LARGE SCALE GENOMIC DNA]</scope>
    <source>
        <strain evidence="11">CGMCC 1.15644</strain>
    </source>
</reference>
<evidence type="ECO:0000256" key="2">
    <source>
        <dbReference type="ARBA" id="ARBA00006275"/>
    </source>
</evidence>
<dbReference type="Proteomes" id="UP000622648">
    <property type="component" value="Unassembled WGS sequence"/>
</dbReference>
<evidence type="ECO:0000313" key="10">
    <source>
        <dbReference type="Proteomes" id="UP000295684"/>
    </source>
</evidence>
<keyword evidence="4" id="KW-0472">Membrane</keyword>
<evidence type="ECO:0000313" key="8">
    <source>
        <dbReference type="EMBL" id="GGE54128.1"/>
    </source>
</evidence>
<evidence type="ECO:0000256" key="1">
    <source>
        <dbReference type="ARBA" id="ARBA00004442"/>
    </source>
</evidence>
<dbReference type="InterPro" id="IPR012944">
    <property type="entry name" value="SusD_RagB_dom"/>
</dbReference>
<evidence type="ECO:0000259" key="7">
    <source>
        <dbReference type="Pfam" id="PF14322"/>
    </source>
</evidence>
<keyword evidence="3" id="KW-0732">Signal</keyword>
<dbReference type="GO" id="GO:0009279">
    <property type="term" value="C:cell outer membrane"/>
    <property type="evidence" value="ECO:0007669"/>
    <property type="project" value="UniProtKB-SubCell"/>
</dbReference>
<dbReference type="Gene3D" id="1.25.40.390">
    <property type="match status" value="1"/>
</dbReference>
<evidence type="ECO:0000259" key="6">
    <source>
        <dbReference type="Pfam" id="PF07980"/>
    </source>
</evidence>
<dbReference type="SUPFAM" id="SSF48452">
    <property type="entry name" value="TPR-like"/>
    <property type="match status" value="1"/>
</dbReference>
<organism evidence="9 10">
    <name type="scientific">Pedobacter psychrotolerans</name>
    <dbReference type="NCBI Taxonomy" id="1843235"/>
    <lineage>
        <taxon>Bacteria</taxon>
        <taxon>Pseudomonadati</taxon>
        <taxon>Bacteroidota</taxon>
        <taxon>Sphingobacteriia</taxon>
        <taxon>Sphingobacteriales</taxon>
        <taxon>Sphingobacteriaceae</taxon>
        <taxon>Pedobacter</taxon>
    </lineage>
</organism>
<evidence type="ECO:0000256" key="3">
    <source>
        <dbReference type="ARBA" id="ARBA00022729"/>
    </source>
</evidence>
<keyword evidence="11" id="KW-1185">Reference proteome</keyword>
<dbReference type="Proteomes" id="UP000295684">
    <property type="component" value="Unassembled WGS sequence"/>
</dbReference>
<dbReference type="Pfam" id="PF07980">
    <property type="entry name" value="SusD_RagB"/>
    <property type="match status" value="1"/>
</dbReference>
<evidence type="ECO:0000313" key="9">
    <source>
        <dbReference type="EMBL" id="TCO29094.1"/>
    </source>
</evidence>
<gene>
    <name evidence="9" type="ORF">EV200_102514</name>
    <name evidence="8" type="ORF">GCM10011413_20600</name>
</gene>
<evidence type="ECO:0000313" key="11">
    <source>
        <dbReference type="Proteomes" id="UP000622648"/>
    </source>
</evidence>
<keyword evidence="5" id="KW-0998">Cell outer membrane</keyword>
<comment type="caution">
    <text evidence="9">The sequence shown here is derived from an EMBL/GenBank/DDBJ whole genome shotgun (WGS) entry which is preliminary data.</text>
</comment>
<dbReference type="PROSITE" id="PS51257">
    <property type="entry name" value="PROKAR_LIPOPROTEIN"/>
    <property type="match status" value="1"/>
</dbReference>
<accession>A0A4R2HII4</accession>
<dbReference type="InterPro" id="IPR033985">
    <property type="entry name" value="SusD-like_N"/>
</dbReference>
<evidence type="ECO:0000256" key="5">
    <source>
        <dbReference type="ARBA" id="ARBA00023237"/>
    </source>
</evidence>
<reference evidence="8" key="1">
    <citation type="journal article" date="2014" name="Int. J. Syst. Evol. Microbiol.">
        <title>Complete genome of a new Firmicutes species belonging to the dominant human colonic microbiota ('Ruminococcus bicirculans') reveals two chromosomes and a selective capacity to utilize plant glucans.</title>
        <authorList>
            <consortium name="NISC Comparative Sequencing Program"/>
            <person name="Wegmann U."/>
            <person name="Louis P."/>
            <person name="Goesmann A."/>
            <person name="Henrissat B."/>
            <person name="Duncan S.H."/>
            <person name="Flint H.J."/>
        </authorList>
    </citation>
    <scope>NUCLEOTIDE SEQUENCE</scope>
    <source>
        <strain evidence="8">CGMCC 1.15644</strain>
    </source>
</reference>
<protein>
    <submittedName>
        <fullName evidence="8">Membrane protein</fullName>
    </submittedName>
    <submittedName>
        <fullName evidence="9">Putative outer membrane starch-binding protein</fullName>
    </submittedName>
</protein>
<dbReference type="InterPro" id="IPR011990">
    <property type="entry name" value="TPR-like_helical_dom_sf"/>
</dbReference>
<dbReference type="OrthoDB" id="5694214at2"/>
<reference evidence="8" key="4">
    <citation type="submission" date="2024-05" db="EMBL/GenBank/DDBJ databases">
        <authorList>
            <person name="Sun Q."/>
            <person name="Zhou Y."/>
        </authorList>
    </citation>
    <scope>NUCLEOTIDE SEQUENCE</scope>
    <source>
        <strain evidence="8">CGMCC 1.15644</strain>
    </source>
</reference>
<comment type="similarity">
    <text evidence="2">Belongs to the SusD family.</text>
</comment>
<feature type="domain" description="RagB/SusD" evidence="6">
    <location>
        <begin position="257"/>
        <end position="552"/>
    </location>
</feature>
<reference evidence="9 10" key="3">
    <citation type="submission" date="2019-03" db="EMBL/GenBank/DDBJ databases">
        <title>Genomic Encyclopedia of Type Strains, Phase IV (KMG-IV): sequencing the most valuable type-strain genomes for metagenomic binning, comparative biology and taxonomic classification.</title>
        <authorList>
            <person name="Goeker M."/>
        </authorList>
    </citation>
    <scope>NUCLEOTIDE SEQUENCE [LARGE SCALE GENOMIC DNA]</scope>
    <source>
        <strain evidence="9 10">DSM 103236</strain>
    </source>
</reference>
<dbReference type="AlphaFoldDB" id="A0A4R2HII4"/>
<name>A0A4R2HII4_9SPHI</name>
<dbReference type="RefSeq" id="WP_132530274.1">
    <property type="nucleotide sequence ID" value="NZ_BMJO01000003.1"/>
</dbReference>
<dbReference type="EMBL" id="BMJO01000003">
    <property type="protein sequence ID" value="GGE54128.1"/>
    <property type="molecule type" value="Genomic_DNA"/>
</dbReference>
<evidence type="ECO:0000256" key="4">
    <source>
        <dbReference type="ARBA" id="ARBA00023136"/>
    </source>
</evidence>